<evidence type="ECO:0000256" key="2">
    <source>
        <dbReference type="ARBA" id="ARBA00022475"/>
    </source>
</evidence>
<dbReference type="InterPro" id="IPR043428">
    <property type="entry name" value="LivM-like"/>
</dbReference>
<dbReference type="Proteomes" id="UP000320048">
    <property type="component" value="Unassembled WGS sequence"/>
</dbReference>
<feature type="transmembrane region" description="Helical" evidence="6">
    <location>
        <begin position="87"/>
        <end position="110"/>
    </location>
</feature>
<keyword evidence="4 6" id="KW-1133">Transmembrane helix</keyword>
<sequence>MTDYLVAILMFGGIYALLGLGLNLQWGHTGLLNLGLVAFFAVGAYTSALLTLHGVPLILGPVVGLTLAGLAAYPIGRLSLRLQDDYLAIVSFGFAQVVQVFIINSSWTGGNNGLTGVTRFFPSLDVTMRLYLQLVVVLALVLLTIFMSHRLTESPYGRLLRAIRDSIEAVGNLGKNANDYRLAALVLGSAFAGLAGGVYAHYIGYISPDQFDSTLSFLIFTGIVIGGSSHWGAALGTLLFISLMEATRFLRDFEMLPVSDSQFAQIRLMVVGVVLVLVMQRRPQGLWPYRHRSRRARVRAC</sequence>
<name>A0A537J301_9BACT</name>
<evidence type="ECO:0000256" key="3">
    <source>
        <dbReference type="ARBA" id="ARBA00022692"/>
    </source>
</evidence>
<dbReference type="PANTHER" id="PTHR30482">
    <property type="entry name" value="HIGH-AFFINITY BRANCHED-CHAIN AMINO ACID TRANSPORT SYSTEM PERMEASE"/>
    <property type="match status" value="1"/>
</dbReference>
<keyword evidence="2" id="KW-1003">Cell membrane</keyword>
<comment type="caution">
    <text evidence="7">The sequence shown here is derived from an EMBL/GenBank/DDBJ whole genome shotgun (WGS) entry which is preliminary data.</text>
</comment>
<keyword evidence="3 6" id="KW-0812">Transmembrane</keyword>
<accession>A0A537J301</accession>
<evidence type="ECO:0000256" key="6">
    <source>
        <dbReference type="SAM" id="Phobius"/>
    </source>
</evidence>
<dbReference type="GO" id="GO:0015658">
    <property type="term" value="F:branched-chain amino acid transmembrane transporter activity"/>
    <property type="evidence" value="ECO:0007669"/>
    <property type="project" value="InterPro"/>
</dbReference>
<evidence type="ECO:0000256" key="4">
    <source>
        <dbReference type="ARBA" id="ARBA00022989"/>
    </source>
</evidence>
<proteinExistence type="predicted"/>
<dbReference type="AlphaFoldDB" id="A0A537J301"/>
<feature type="transmembrane region" description="Helical" evidence="6">
    <location>
        <begin position="58"/>
        <end position="75"/>
    </location>
</feature>
<feature type="transmembrane region" description="Helical" evidence="6">
    <location>
        <begin position="130"/>
        <end position="148"/>
    </location>
</feature>
<evidence type="ECO:0000313" key="8">
    <source>
        <dbReference type="Proteomes" id="UP000320048"/>
    </source>
</evidence>
<protein>
    <submittedName>
        <fullName evidence="7">Branched-chain amino acid ABC transporter permease</fullName>
    </submittedName>
</protein>
<gene>
    <name evidence="7" type="ORF">E6H04_13395</name>
</gene>
<organism evidence="7 8">
    <name type="scientific">Candidatus Segetimicrobium genomatis</name>
    <dbReference type="NCBI Taxonomy" id="2569760"/>
    <lineage>
        <taxon>Bacteria</taxon>
        <taxon>Bacillati</taxon>
        <taxon>Candidatus Sysuimicrobiota</taxon>
        <taxon>Candidatus Sysuimicrobiia</taxon>
        <taxon>Candidatus Sysuimicrobiales</taxon>
        <taxon>Candidatus Segetimicrobiaceae</taxon>
        <taxon>Candidatus Segetimicrobium</taxon>
    </lineage>
</organism>
<evidence type="ECO:0000256" key="5">
    <source>
        <dbReference type="ARBA" id="ARBA00023136"/>
    </source>
</evidence>
<dbReference type="EMBL" id="VBAO01000419">
    <property type="protein sequence ID" value="TMI77907.1"/>
    <property type="molecule type" value="Genomic_DNA"/>
</dbReference>
<dbReference type="Pfam" id="PF02653">
    <property type="entry name" value="BPD_transp_2"/>
    <property type="match status" value="1"/>
</dbReference>
<dbReference type="InterPro" id="IPR001851">
    <property type="entry name" value="ABC_transp_permease"/>
</dbReference>
<evidence type="ECO:0000256" key="1">
    <source>
        <dbReference type="ARBA" id="ARBA00004651"/>
    </source>
</evidence>
<reference evidence="7 8" key="1">
    <citation type="journal article" date="2019" name="Nat. Microbiol.">
        <title>Mediterranean grassland soil C-N compound turnover is dependent on rainfall and depth, and is mediated by genomically divergent microorganisms.</title>
        <authorList>
            <person name="Diamond S."/>
            <person name="Andeer P.F."/>
            <person name="Li Z."/>
            <person name="Crits-Christoph A."/>
            <person name="Burstein D."/>
            <person name="Anantharaman K."/>
            <person name="Lane K.R."/>
            <person name="Thomas B.C."/>
            <person name="Pan C."/>
            <person name="Northen T.R."/>
            <person name="Banfield J.F."/>
        </authorList>
    </citation>
    <scope>NUCLEOTIDE SEQUENCE [LARGE SCALE GENOMIC DNA]</scope>
    <source>
        <strain evidence="7">NP_7</strain>
    </source>
</reference>
<evidence type="ECO:0000313" key="7">
    <source>
        <dbReference type="EMBL" id="TMI77907.1"/>
    </source>
</evidence>
<comment type="subcellular location">
    <subcellularLocation>
        <location evidence="1">Cell membrane</location>
        <topology evidence="1">Multi-pass membrane protein</topology>
    </subcellularLocation>
</comment>
<dbReference type="PANTHER" id="PTHR30482:SF10">
    <property type="entry name" value="HIGH-AFFINITY BRANCHED-CHAIN AMINO ACID TRANSPORT PROTEIN BRAE"/>
    <property type="match status" value="1"/>
</dbReference>
<feature type="transmembrane region" description="Helical" evidence="6">
    <location>
        <begin position="6"/>
        <end position="24"/>
    </location>
</feature>
<feature type="transmembrane region" description="Helical" evidence="6">
    <location>
        <begin position="215"/>
        <end position="243"/>
    </location>
</feature>
<keyword evidence="5 6" id="KW-0472">Membrane</keyword>
<feature type="transmembrane region" description="Helical" evidence="6">
    <location>
        <begin position="182"/>
        <end position="203"/>
    </location>
</feature>
<dbReference type="GO" id="GO:0005886">
    <property type="term" value="C:plasma membrane"/>
    <property type="evidence" value="ECO:0007669"/>
    <property type="project" value="UniProtKB-SubCell"/>
</dbReference>
<dbReference type="CDD" id="cd06581">
    <property type="entry name" value="TM_PBP1_LivM_like"/>
    <property type="match status" value="1"/>
</dbReference>
<feature type="transmembrane region" description="Helical" evidence="6">
    <location>
        <begin position="31"/>
        <end position="52"/>
    </location>
</feature>